<dbReference type="GeneID" id="54454968"/>
<proteinExistence type="predicted"/>
<gene>
    <name evidence="1 3" type="ORF">BDZ99DRAFT_288057</name>
</gene>
<reference evidence="3" key="3">
    <citation type="submission" date="2025-04" db="UniProtKB">
        <authorList>
            <consortium name="RefSeq"/>
        </authorList>
    </citation>
    <scope>IDENTIFICATION</scope>
    <source>
        <strain evidence="3">CBS 304.34</strain>
    </source>
</reference>
<dbReference type="AlphaFoldDB" id="A0A6A6YQD2"/>
<organism evidence="1">
    <name type="scientific">Mytilinidion resinicola</name>
    <dbReference type="NCBI Taxonomy" id="574789"/>
    <lineage>
        <taxon>Eukaryota</taxon>
        <taxon>Fungi</taxon>
        <taxon>Dikarya</taxon>
        <taxon>Ascomycota</taxon>
        <taxon>Pezizomycotina</taxon>
        <taxon>Dothideomycetes</taxon>
        <taxon>Pleosporomycetidae</taxon>
        <taxon>Mytilinidiales</taxon>
        <taxon>Mytilinidiaceae</taxon>
        <taxon>Mytilinidion</taxon>
    </lineage>
</organism>
<sequence>MAELSWDTPYLHGIGKEEETLFDSVIHDPHATMTIYLGDSKIDYPPDKFLQACWTTGLETPCSICNGDFNIAIAPPVRLLSLAGDFQATDPLTRVLPPLTITNYHLKCLKSSCLRYFPVSHAWHQSIAKAYALRVSSPSAAQACYEVPIRTLLAVIQRFGSDVHLWHDYISIPQWQDEFRGTAILPQIFDIFKESGCAIMHVGLHPPVEMMETPTFETLIENESGLKHFFNAHWFSRMWPMIEFDRAGEAYIMSSKYEIMPCKFSSFVKGIMQIYGTNHPRRPRSALKWIEELPLFVRERQKNKCLGYVFEMISDRGCRSFRDKFIGASELLEVPGYPTLLPSISKDACLWISERRLECSDYSPLLLRPSIELKYGKARWLKGHTSMTTNMWGLGVQTQPARVAPRLQDHAIQLELELAGNIADMFSWEWRAEDKRAGFSEVLPYLIKLAGGSAAGFIESLECIYPSQFFWTESTDNSYQFPALQYQVPPPKMVHSTLENHLERYIDAVSRNDITELTLLCDAIISLLGLSTSPPISNSGPFADIRRLQLYSRLCDSSECTFIFVSCPSCDKRSAFRATTWQNPTTQAQLFFIPGLAYQYSVPNGMGIIVENEEILGRVRFGVPACNCNHSAAVKLS</sequence>
<dbReference type="RefSeq" id="XP_033577702.1">
    <property type="nucleotide sequence ID" value="XM_033714075.1"/>
</dbReference>
<dbReference type="Proteomes" id="UP000504636">
    <property type="component" value="Unplaced"/>
</dbReference>
<name>A0A6A6YQD2_9PEZI</name>
<evidence type="ECO:0000313" key="1">
    <source>
        <dbReference type="EMBL" id="KAF2810738.1"/>
    </source>
</evidence>
<reference evidence="3" key="2">
    <citation type="submission" date="2020-04" db="EMBL/GenBank/DDBJ databases">
        <authorList>
            <consortium name="NCBI Genome Project"/>
        </authorList>
    </citation>
    <scope>NUCLEOTIDE SEQUENCE</scope>
    <source>
        <strain evidence="3">CBS 304.34</strain>
    </source>
</reference>
<reference evidence="1 3" key="1">
    <citation type="journal article" date="2020" name="Stud. Mycol.">
        <title>101 Dothideomycetes genomes: a test case for predicting lifestyles and emergence of pathogens.</title>
        <authorList>
            <person name="Haridas S."/>
            <person name="Albert R."/>
            <person name="Binder M."/>
            <person name="Bloem J."/>
            <person name="Labutti K."/>
            <person name="Salamov A."/>
            <person name="Andreopoulos B."/>
            <person name="Baker S."/>
            <person name="Barry K."/>
            <person name="Bills G."/>
            <person name="Bluhm B."/>
            <person name="Cannon C."/>
            <person name="Castanera R."/>
            <person name="Culley D."/>
            <person name="Daum C."/>
            <person name="Ezra D."/>
            <person name="Gonzalez J."/>
            <person name="Henrissat B."/>
            <person name="Kuo A."/>
            <person name="Liang C."/>
            <person name="Lipzen A."/>
            <person name="Lutzoni F."/>
            <person name="Magnuson J."/>
            <person name="Mondo S."/>
            <person name="Nolan M."/>
            <person name="Ohm R."/>
            <person name="Pangilinan J."/>
            <person name="Park H.-J."/>
            <person name="Ramirez L."/>
            <person name="Alfaro M."/>
            <person name="Sun H."/>
            <person name="Tritt A."/>
            <person name="Yoshinaga Y."/>
            <person name="Zwiers L.-H."/>
            <person name="Turgeon B."/>
            <person name="Goodwin S."/>
            <person name="Spatafora J."/>
            <person name="Crous P."/>
            <person name="Grigoriev I."/>
        </authorList>
    </citation>
    <scope>NUCLEOTIDE SEQUENCE</scope>
    <source>
        <strain evidence="1 3">CBS 304.34</strain>
    </source>
</reference>
<evidence type="ECO:0000313" key="2">
    <source>
        <dbReference type="Proteomes" id="UP000504636"/>
    </source>
</evidence>
<dbReference type="EMBL" id="MU003699">
    <property type="protein sequence ID" value="KAF2810738.1"/>
    <property type="molecule type" value="Genomic_DNA"/>
</dbReference>
<evidence type="ECO:0000313" key="3">
    <source>
        <dbReference type="RefSeq" id="XP_033577702.1"/>
    </source>
</evidence>
<evidence type="ECO:0008006" key="4">
    <source>
        <dbReference type="Google" id="ProtNLM"/>
    </source>
</evidence>
<protein>
    <recommendedName>
        <fullName evidence="4">Heterokaryon incompatibility domain-containing protein</fullName>
    </recommendedName>
</protein>
<dbReference type="OrthoDB" id="5382128at2759"/>
<keyword evidence="2" id="KW-1185">Reference proteome</keyword>
<accession>A0A6A6YQD2</accession>